<dbReference type="Proteomes" id="UP001316803">
    <property type="component" value="Unassembled WGS sequence"/>
</dbReference>
<dbReference type="EMBL" id="JAKLMC020000009">
    <property type="protein sequence ID" value="KAK5954291.1"/>
    <property type="molecule type" value="Genomic_DNA"/>
</dbReference>
<dbReference type="CDD" id="cd09917">
    <property type="entry name" value="F-box_SF"/>
    <property type="match status" value="1"/>
</dbReference>
<protein>
    <recommendedName>
        <fullName evidence="3">F-box domain-containing protein</fullName>
    </recommendedName>
</protein>
<organism evidence="1 2">
    <name type="scientific">Knufia fluminis</name>
    <dbReference type="NCBI Taxonomy" id="191047"/>
    <lineage>
        <taxon>Eukaryota</taxon>
        <taxon>Fungi</taxon>
        <taxon>Dikarya</taxon>
        <taxon>Ascomycota</taxon>
        <taxon>Pezizomycotina</taxon>
        <taxon>Eurotiomycetes</taxon>
        <taxon>Chaetothyriomycetidae</taxon>
        <taxon>Chaetothyriales</taxon>
        <taxon>Trichomeriaceae</taxon>
        <taxon>Knufia</taxon>
    </lineage>
</organism>
<gene>
    <name evidence="1" type="ORF">OHC33_004864</name>
</gene>
<keyword evidence="2" id="KW-1185">Reference proteome</keyword>
<proteinExistence type="predicted"/>
<name>A0AAN8I8A0_9EURO</name>
<evidence type="ECO:0000313" key="2">
    <source>
        <dbReference type="Proteomes" id="UP001316803"/>
    </source>
</evidence>
<reference evidence="1 2" key="1">
    <citation type="submission" date="2022-12" db="EMBL/GenBank/DDBJ databases">
        <title>Genomic features and morphological characterization of a novel Knufia sp. strain isolated from spacecraft assembly facility.</title>
        <authorList>
            <person name="Teixeira M."/>
            <person name="Chander A.M."/>
            <person name="Stajich J.E."/>
            <person name="Venkateswaran K."/>
        </authorList>
    </citation>
    <scope>NUCLEOTIDE SEQUENCE [LARGE SCALE GENOMIC DNA]</scope>
    <source>
        <strain evidence="1 2">FJI-L2-BK-P2</strain>
    </source>
</reference>
<accession>A0AAN8I8A0</accession>
<evidence type="ECO:0008006" key="3">
    <source>
        <dbReference type="Google" id="ProtNLM"/>
    </source>
</evidence>
<sequence length="416" mass="47619">MSSTTTLPNEVALKIMEFCFMDDVSTFINCLRTCGMWYELGRSLPWRDLVIHAKNLVSTVNALASAKPYNLRAIRSISTHFNPNMPPDATQQLFLVYAQLHRMTQLESISSFNILEHSYPGASYAYNAYVQSLLSIPAGVKYLELGGTGLDDGLASNRIHACAVMCSLLPQLQKLRFEQCILCAGLFDVKEICGELDEVYIHGEEGLYKQRCGPDSVPNLQALIRTAKAKIKAGFFPKLTKFMIYGSRRKEEGDGELAFGCLYAIDVLANTTTTYPIAEIEPEIEWVRYQNNATQELRDLVGESLSQDTPLFIEGLTWCQSKLGVRLPWKIKTQREYQLWWDGADFEHLREQYMLHRAETCIPLWYWEERAGRSLIRVQTLPGAKLPDLPEREQPPEELEFLKTRREYEAIESKWF</sequence>
<evidence type="ECO:0000313" key="1">
    <source>
        <dbReference type="EMBL" id="KAK5954291.1"/>
    </source>
</evidence>
<dbReference type="AlphaFoldDB" id="A0AAN8I8A0"/>
<comment type="caution">
    <text evidence="1">The sequence shown here is derived from an EMBL/GenBank/DDBJ whole genome shotgun (WGS) entry which is preliminary data.</text>
</comment>